<feature type="region of interest" description="Disordered" evidence="1">
    <location>
        <begin position="386"/>
        <end position="405"/>
    </location>
</feature>
<evidence type="ECO:0000313" key="3">
    <source>
        <dbReference type="Proteomes" id="UP001560019"/>
    </source>
</evidence>
<protein>
    <submittedName>
        <fullName evidence="2">Type VI secretion system protein ImpG</fullName>
    </submittedName>
</protein>
<dbReference type="Pfam" id="PF05947">
    <property type="entry name" value="T6SS_TssF"/>
    <property type="match status" value="1"/>
</dbReference>
<comment type="caution">
    <text evidence="2">The sequence shown here is derived from an EMBL/GenBank/DDBJ whole genome shotgun (WGS) entry which is preliminary data.</text>
</comment>
<organism evidence="2 3">
    <name type="scientific">Rhodovulum iodosum</name>
    <dbReference type="NCBI Taxonomy" id="68291"/>
    <lineage>
        <taxon>Bacteria</taxon>
        <taxon>Pseudomonadati</taxon>
        <taxon>Pseudomonadota</taxon>
        <taxon>Alphaproteobacteria</taxon>
        <taxon>Rhodobacterales</taxon>
        <taxon>Paracoccaceae</taxon>
        <taxon>Rhodovulum</taxon>
    </lineage>
</organism>
<name>A0ABV3XVB4_9RHOB</name>
<keyword evidence="3" id="KW-1185">Reference proteome</keyword>
<dbReference type="InterPro" id="IPR010272">
    <property type="entry name" value="T6SS_TssF"/>
</dbReference>
<proteinExistence type="predicted"/>
<dbReference type="PANTHER" id="PTHR35370:SF1">
    <property type="entry name" value="TYPE VI SECRETION SYSTEM COMPONENT TSSF1"/>
    <property type="match status" value="1"/>
</dbReference>
<reference evidence="2 3" key="1">
    <citation type="submission" date="2024-06" db="EMBL/GenBank/DDBJ databases">
        <title>Genome of Rhodovulum iodosum, a marine photoferrotroph.</title>
        <authorList>
            <person name="Bianchini G."/>
            <person name="Nikeleit V."/>
            <person name="Kappler A."/>
            <person name="Bryce C."/>
            <person name="Sanchez-Baracaldo P."/>
        </authorList>
    </citation>
    <scope>NUCLEOTIDE SEQUENCE [LARGE SCALE GENOMIC DNA]</scope>
    <source>
        <strain evidence="2 3">UT/N1</strain>
    </source>
</reference>
<dbReference type="Proteomes" id="UP001560019">
    <property type="component" value="Unassembled WGS sequence"/>
</dbReference>
<dbReference type="RefSeq" id="WP_125402940.1">
    <property type="nucleotide sequence ID" value="NZ_JBEHHI010000002.1"/>
</dbReference>
<accession>A0ABV3XVB4</accession>
<dbReference type="EMBL" id="JBEHHI010000002">
    <property type="protein sequence ID" value="MEX5729114.1"/>
    <property type="molecule type" value="Genomic_DNA"/>
</dbReference>
<evidence type="ECO:0000313" key="2">
    <source>
        <dbReference type="EMBL" id="MEX5729114.1"/>
    </source>
</evidence>
<gene>
    <name evidence="2" type="ORF">Ga0609869_002467</name>
</gene>
<dbReference type="PANTHER" id="PTHR35370">
    <property type="entry name" value="CYTOPLASMIC PROTEIN-RELATED-RELATED"/>
    <property type="match status" value="1"/>
</dbReference>
<sequence length="626" mass="68140">MDRAFLSYYEDELSHIRSLAAEFAGLHPTVARNLALDAVPCPDPYVERLLEGVAFLAARTRLKVDAEASRHVRNLLDALYPDIAGPAPAMAMAELAPGPQLDSMPGGHVVRRGTRLAAGLREGLATRATYTTAQDVALWPIRLAGVEYLQDRGALRAAGLAERHCAGAEAGLRVTIAAAGATPLSQLSLDRLDLYLGGRANGGALFDAIFGWGRRVLARPAKGDGAFHDARPPAMIGITDAESLLPRVRPAFEGYRLLREYFLMPERFHYARLDGLAPAIAAAGDGGVEIVLLLDRAQPAIADISIADFRLFTTPLVNLFEKECNIVEIDPRRAAHVVHADRTRPRDFEIYRMIRVEDADREGPEGRIMPLFSVEQNRGATGQVYATERRRRRPGEDELRRGQTRTGYAGDDVFVSLSHPPGSGAAALARRLDIRALCTNRDLPILDDTPRLTLETGDPVGEVRLLGALRRPRPSLAASLPEGRGGSQTLDALTWRWIGQLSLNFLSLAEAGTDAEPLRALLDLYADRGDPALARHVNSLKRVASAPRVERLGLPGPICFGHGTQITLEIDDTVLSGGATLLLSALLNRLFGRYAAINSFVRTKTRLVSQQQEVTWPMTPGRRAPI</sequence>
<evidence type="ECO:0000256" key="1">
    <source>
        <dbReference type="SAM" id="MobiDB-lite"/>
    </source>
</evidence>
<dbReference type="NCBIfam" id="TIGR03359">
    <property type="entry name" value="VI_chp_6"/>
    <property type="match status" value="1"/>
</dbReference>
<dbReference type="PIRSF" id="PIRSF028304">
    <property type="entry name" value="UCP028304"/>
    <property type="match status" value="1"/>
</dbReference>